<feature type="non-terminal residue" evidence="2">
    <location>
        <position position="192"/>
    </location>
</feature>
<accession>A0A3D2X9I1</accession>
<organism evidence="2 3">
    <name type="scientific">Lachnoclostridium phytofermentans</name>
    <dbReference type="NCBI Taxonomy" id="66219"/>
    <lineage>
        <taxon>Bacteria</taxon>
        <taxon>Bacillati</taxon>
        <taxon>Bacillota</taxon>
        <taxon>Clostridia</taxon>
        <taxon>Lachnospirales</taxon>
        <taxon>Lachnospiraceae</taxon>
    </lineage>
</organism>
<sequence length="192" mass="21274">MQQRKKAFKLLTICMMLMFSMLFTSVLAKAEQAKPELSVSEITIGIGTYGRGFIYNKTDDKYAISVKNPLEDAQYSFTSSNKDIVTVKKSGSKAYLTGVKKGTVYITCKQTLDGQTTTLGKCKVIVKNATLKPTKQVSGLVLGSGKFGSWVAEPLCYIENRIPDAKYTYTTNSKNFTLKDEKYNETQAGEGY</sequence>
<evidence type="ECO:0000313" key="2">
    <source>
        <dbReference type="EMBL" id="HCL03771.1"/>
    </source>
</evidence>
<comment type="caution">
    <text evidence="2">The sequence shown here is derived from an EMBL/GenBank/DDBJ whole genome shotgun (WGS) entry which is preliminary data.</text>
</comment>
<feature type="chain" id="PRO_5017676513" description="BIG2 domain-containing protein" evidence="1">
    <location>
        <begin position="31"/>
        <end position="192"/>
    </location>
</feature>
<evidence type="ECO:0000313" key="3">
    <source>
        <dbReference type="Proteomes" id="UP000262969"/>
    </source>
</evidence>
<feature type="signal peptide" evidence="1">
    <location>
        <begin position="1"/>
        <end position="30"/>
    </location>
</feature>
<protein>
    <recommendedName>
        <fullName evidence="4">BIG2 domain-containing protein</fullName>
    </recommendedName>
</protein>
<reference evidence="2 3" key="1">
    <citation type="journal article" date="2018" name="Nat. Biotechnol.">
        <title>A standardized bacterial taxonomy based on genome phylogeny substantially revises the tree of life.</title>
        <authorList>
            <person name="Parks D.H."/>
            <person name="Chuvochina M."/>
            <person name="Waite D.W."/>
            <person name="Rinke C."/>
            <person name="Skarshewski A."/>
            <person name="Chaumeil P.A."/>
            <person name="Hugenholtz P."/>
        </authorList>
    </citation>
    <scope>NUCLEOTIDE SEQUENCE [LARGE SCALE GENOMIC DNA]</scope>
    <source>
        <strain evidence="2">UBA11728</strain>
    </source>
</reference>
<proteinExistence type="predicted"/>
<dbReference type="InterPro" id="IPR008964">
    <property type="entry name" value="Invasin/intimin_cell_adhesion"/>
</dbReference>
<dbReference type="SUPFAM" id="SSF49373">
    <property type="entry name" value="Invasin/intimin cell-adhesion fragments"/>
    <property type="match status" value="1"/>
</dbReference>
<keyword evidence="1" id="KW-0732">Signal</keyword>
<dbReference type="AlphaFoldDB" id="A0A3D2X9I1"/>
<dbReference type="Gene3D" id="2.60.40.1080">
    <property type="match status" value="1"/>
</dbReference>
<evidence type="ECO:0008006" key="4">
    <source>
        <dbReference type="Google" id="ProtNLM"/>
    </source>
</evidence>
<name>A0A3D2X9I1_9FIRM</name>
<dbReference type="Proteomes" id="UP000262969">
    <property type="component" value="Unassembled WGS sequence"/>
</dbReference>
<gene>
    <name evidence="2" type="ORF">DHW61_15430</name>
</gene>
<dbReference type="EMBL" id="DPVV01000511">
    <property type="protein sequence ID" value="HCL03771.1"/>
    <property type="molecule type" value="Genomic_DNA"/>
</dbReference>
<evidence type="ECO:0000256" key="1">
    <source>
        <dbReference type="SAM" id="SignalP"/>
    </source>
</evidence>